<evidence type="ECO:0000313" key="8">
    <source>
        <dbReference type="Proteomes" id="UP000631114"/>
    </source>
</evidence>
<dbReference type="InterPro" id="IPR041470">
    <property type="entry name" value="GCP_N"/>
</dbReference>
<reference evidence="7 8" key="1">
    <citation type="submission" date="2020-10" db="EMBL/GenBank/DDBJ databases">
        <title>The Coptis chinensis genome and diversification of protoberbering-type alkaloids.</title>
        <authorList>
            <person name="Wang B."/>
            <person name="Shu S."/>
            <person name="Song C."/>
            <person name="Liu Y."/>
        </authorList>
    </citation>
    <scope>NUCLEOTIDE SEQUENCE [LARGE SCALE GENOMIC DNA]</scope>
    <source>
        <strain evidence="7">HL-2020</strain>
        <tissue evidence="7">Leaf</tissue>
    </source>
</reference>
<organism evidence="7 8">
    <name type="scientific">Coptis chinensis</name>
    <dbReference type="NCBI Taxonomy" id="261450"/>
    <lineage>
        <taxon>Eukaryota</taxon>
        <taxon>Viridiplantae</taxon>
        <taxon>Streptophyta</taxon>
        <taxon>Embryophyta</taxon>
        <taxon>Tracheophyta</taxon>
        <taxon>Spermatophyta</taxon>
        <taxon>Magnoliopsida</taxon>
        <taxon>Ranunculales</taxon>
        <taxon>Ranunculaceae</taxon>
        <taxon>Coptidoideae</taxon>
        <taxon>Coptis</taxon>
    </lineage>
</organism>
<comment type="subcellular location">
    <subcellularLocation>
        <location evidence="4">Cytoplasm</location>
        <location evidence="4">Cytoskeleton</location>
        <location evidence="4">Microtubule organizing center</location>
    </subcellularLocation>
</comment>
<dbReference type="OrthoDB" id="671489at2759"/>
<dbReference type="GO" id="GO:0000930">
    <property type="term" value="C:gamma-tubulin complex"/>
    <property type="evidence" value="ECO:0007669"/>
    <property type="project" value="TreeGrafter"/>
</dbReference>
<dbReference type="GO" id="GO:0031122">
    <property type="term" value="P:cytoplasmic microtubule organization"/>
    <property type="evidence" value="ECO:0007669"/>
    <property type="project" value="TreeGrafter"/>
</dbReference>
<dbReference type="EMBL" id="JADFTS010000002">
    <property type="protein sequence ID" value="KAF9618804.1"/>
    <property type="molecule type" value="Genomic_DNA"/>
</dbReference>
<evidence type="ECO:0000256" key="4">
    <source>
        <dbReference type="RuleBase" id="RU363050"/>
    </source>
</evidence>
<comment type="caution">
    <text evidence="7">The sequence shown here is derived from an EMBL/GenBank/DDBJ whole genome shotgun (WGS) entry which is preliminary data.</text>
</comment>
<dbReference type="GO" id="GO:0000922">
    <property type="term" value="C:spindle pole"/>
    <property type="evidence" value="ECO:0007669"/>
    <property type="project" value="InterPro"/>
</dbReference>
<accession>A0A835M9J2</accession>
<evidence type="ECO:0000256" key="3">
    <source>
        <dbReference type="ARBA" id="ARBA00023212"/>
    </source>
</evidence>
<protein>
    <recommendedName>
        <fullName evidence="4">Gamma-tubulin complex component</fullName>
    </recommendedName>
</protein>
<dbReference type="GO" id="GO:0043015">
    <property type="term" value="F:gamma-tubulin binding"/>
    <property type="evidence" value="ECO:0007669"/>
    <property type="project" value="InterPro"/>
</dbReference>
<dbReference type="GO" id="GO:0051321">
    <property type="term" value="P:meiotic cell cycle"/>
    <property type="evidence" value="ECO:0007669"/>
    <property type="project" value="TreeGrafter"/>
</dbReference>
<name>A0A835M9J2_9MAGN</name>
<sequence length="336" mass="38261">MEKLIKRFEYRVEKVFKKEVIIESLLEASKVFFNRPMLLMPLLFSVVRAPPKNFRVVRQEWAAIRIQTAFRGFLIDGWLDYDGMCVVEVHRSRFTVSVDVLLVSVTKCSLIGEKIETRENLKNSCAFGIYADVRHQSGQGAQDANLVKVGVACRQMHCIGAPSHSRAGETLERGWFQEAKGVVGPAVVLSYAIFVLSVMLYVFCYTEFTIEIPAAGYQAMVVQLEHQFRLGGLSIQDSGFSVRWVYEGVIDDPYDEFFIAENKSLQKEALVQDYDAKYWQQRYSLEDIPSFLSNVVESILITGKYLNVMRECGHNAQVPVVGQFKADQFWNKSSLS</sequence>
<dbReference type="Proteomes" id="UP000631114">
    <property type="component" value="Unassembled WGS sequence"/>
</dbReference>
<dbReference type="PANTHER" id="PTHR19302">
    <property type="entry name" value="GAMMA TUBULIN COMPLEX PROTEIN"/>
    <property type="match status" value="1"/>
</dbReference>
<keyword evidence="8" id="KW-1185">Reference proteome</keyword>
<evidence type="ECO:0000256" key="2">
    <source>
        <dbReference type="ARBA" id="ARBA00022701"/>
    </source>
</evidence>
<proteinExistence type="inferred from homology"/>
<dbReference type="Pfam" id="PF17681">
    <property type="entry name" value="GCP_N_terminal"/>
    <property type="match status" value="1"/>
</dbReference>
<dbReference type="GO" id="GO:0005874">
    <property type="term" value="C:microtubule"/>
    <property type="evidence" value="ECO:0007669"/>
    <property type="project" value="UniProtKB-KW"/>
</dbReference>
<evidence type="ECO:0000259" key="6">
    <source>
        <dbReference type="Pfam" id="PF17681"/>
    </source>
</evidence>
<keyword evidence="3 4" id="KW-0206">Cytoskeleton</keyword>
<comment type="function">
    <text evidence="4">Component of the gamma-tubulin ring complex (gTuRC) which mediates microtubule nucleation.</text>
</comment>
<keyword evidence="1 4" id="KW-0963">Cytoplasm</keyword>
<dbReference type="PANTHER" id="PTHR19302:SF13">
    <property type="entry name" value="GAMMA-TUBULIN COMPLEX COMPONENT 2"/>
    <property type="match status" value="1"/>
</dbReference>
<evidence type="ECO:0000256" key="5">
    <source>
        <dbReference type="SAM" id="Phobius"/>
    </source>
</evidence>
<dbReference type="GO" id="GO:0000278">
    <property type="term" value="P:mitotic cell cycle"/>
    <property type="evidence" value="ECO:0007669"/>
    <property type="project" value="TreeGrafter"/>
</dbReference>
<dbReference type="InterPro" id="IPR007259">
    <property type="entry name" value="GCP"/>
</dbReference>
<evidence type="ECO:0000313" key="7">
    <source>
        <dbReference type="EMBL" id="KAF9618804.1"/>
    </source>
</evidence>
<feature type="transmembrane region" description="Helical" evidence="5">
    <location>
        <begin position="182"/>
        <end position="203"/>
    </location>
</feature>
<keyword evidence="5" id="KW-1133">Transmembrane helix</keyword>
<keyword evidence="2 4" id="KW-0493">Microtubule</keyword>
<gene>
    <name evidence="7" type="ORF">IFM89_002672</name>
</gene>
<evidence type="ECO:0000256" key="1">
    <source>
        <dbReference type="ARBA" id="ARBA00022490"/>
    </source>
</evidence>
<dbReference type="GO" id="GO:0007020">
    <property type="term" value="P:microtubule nucleation"/>
    <property type="evidence" value="ECO:0007669"/>
    <property type="project" value="InterPro"/>
</dbReference>
<dbReference type="GO" id="GO:0051225">
    <property type="term" value="P:spindle assembly"/>
    <property type="evidence" value="ECO:0007669"/>
    <property type="project" value="TreeGrafter"/>
</dbReference>
<dbReference type="GO" id="GO:0051011">
    <property type="term" value="F:microtubule minus-end binding"/>
    <property type="evidence" value="ECO:0007669"/>
    <property type="project" value="TreeGrafter"/>
</dbReference>
<feature type="domain" description="Gamma tubulin complex component protein N-terminal" evidence="6">
    <location>
        <begin position="243"/>
        <end position="318"/>
    </location>
</feature>
<keyword evidence="5" id="KW-0472">Membrane</keyword>
<comment type="similarity">
    <text evidence="4">Belongs to the TUBGCP family.</text>
</comment>
<dbReference type="AlphaFoldDB" id="A0A835M9J2"/>
<keyword evidence="5" id="KW-0812">Transmembrane</keyword>